<feature type="domain" description="MrpA C-terminal/MbhD" evidence="7">
    <location>
        <begin position="9"/>
        <end position="73"/>
    </location>
</feature>
<dbReference type="Proteomes" id="UP000027946">
    <property type="component" value="Unassembled WGS sequence"/>
</dbReference>
<reference evidence="8 9" key="1">
    <citation type="submission" date="2014-03" db="EMBL/GenBank/DDBJ databases">
        <title>Genome sequence of Clostridium litorale W6, DSM 5388.</title>
        <authorList>
            <person name="Poehlein A."/>
            <person name="Jagirdar A."/>
            <person name="Khonsari B."/>
            <person name="Chibani C.M."/>
            <person name="Gutierrez Gutierrez D.A."/>
            <person name="Davydova E."/>
            <person name="Alghaithi H.S."/>
            <person name="Nair K.P."/>
            <person name="Dhamotharan K."/>
            <person name="Chandran L."/>
            <person name="G W."/>
            <person name="Daniel R."/>
        </authorList>
    </citation>
    <scope>NUCLEOTIDE SEQUENCE [LARGE SCALE GENOMIC DNA]</scope>
    <source>
        <strain evidence="8 9">W6</strain>
    </source>
</reference>
<keyword evidence="3 6" id="KW-0812">Transmembrane</keyword>
<keyword evidence="2" id="KW-1003">Cell membrane</keyword>
<evidence type="ECO:0000256" key="3">
    <source>
        <dbReference type="ARBA" id="ARBA00022692"/>
    </source>
</evidence>
<dbReference type="EMBL" id="JJMM01000004">
    <property type="protein sequence ID" value="KDR96181.1"/>
    <property type="molecule type" value="Genomic_DNA"/>
</dbReference>
<feature type="transmembrane region" description="Helical" evidence="6">
    <location>
        <begin position="51"/>
        <end position="69"/>
    </location>
</feature>
<comment type="subcellular location">
    <subcellularLocation>
        <location evidence="1">Cell membrane</location>
        <topology evidence="1">Multi-pass membrane protein</topology>
    </subcellularLocation>
</comment>
<evidence type="ECO:0000256" key="2">
    <source>
        <dbReference type="ARBA" id="ARBA00022475"/>
    </source>
</evidence>
<accession>A0A069RGQ5</accession>
<evidence type="ECO:0000313" key="8">
    <source>
        <dbReference type="EMBL" id="KDR96181.1"/>
    </source>
</evidence>
<protein>
    <recommendedName>
        <fullName evidence="7">MrpA C-terminal/MbhD domain-containing protein</fullName>
    </recommendedName>
</protein>
<organism evidence="8 9">
    <name type="scientific">Peptoclostridium litorale DSM 5388</name>
    <dbReference type="NCBI Taxonomy" id="1121324"/>
    <lineage>
        <taxon>Bacteria</taxon>
        <taxon>Bacillati</taxon>
        <taxon>Bacillota</taxon>
        <taxon>Clostridia</taxon>
        <taxon>Peptostreptococcales</taxon>
        <taxon>Peptoclostridiaceae</taxon>
        <taxon>Peptoclostridium</taxon>
    </lineage>
</organism>
<keyword evidence="5 6" id="KW-0472">Membrane</keyword>
<dbReference type="InterPro" id="IPR025383">
    <property type="entry name" value="MrpA_C/MbhD"/>
</dbReference>
<evidence type="ECO:0000256" key="1">
    <source>
        <dbReference type="ARBA" id="ARBA00004651"/>
    </source>
</evidence>
<keyword evidence="9" id="KW-1185">Reference proteome</keyword>
<dbReference type="eggNOG" id="COG0834">
    <property type="taxonomic scope" value="Bacteria"/>
</dbReference>
<dbReference type="STRING" id="1121324.CLIT_4c00180"/>
<gene>
    <name evidence="8" type="ORF">CLIT_4c00180</name>
</gene>
<evidence type="ECO:0000256" key="4">
    <source>
        <dbReference type="ARBA" id="ARBA00022989"/>
    </source>
</evidence>
<sequence>MSDSLLLIILTVCSVSIVLQKDLFKSVILYSVFSLICATLYFIYSAPDVALAEVAVGSAFIPVIFIIAISRQKEFVVVSYIFDDFLSKELPGGKAGTGYELLSRFCSIYGLSLVLCPNEDGKFCGFLKISNVDLFISKSDETYVIKGKSSSLLMKRLESMLIPYDDIRVEMISDEEIFD</sequence>
<name>A0A069RGQ5_PEPLI</name>
<evidence type="ECO:0000256" key="6">
    <source>
        <dbReference type="SAM" id="Phobius"/>
    </source>
</evidence>
<comment type="caution">
    <text evidence="8">The sequence shown here is derived from an EMBL/GenBank/DDBJ whole genome shotgun (WGS) entry which is preliminary data.</text>
</comment>
<proteinExistence type="predicted"/>
<dbReference type="GO" id="GO:0005886">
    <property type="term" value="C:plasma membrane"/>
    <property type="evidence" value="ECO:0007669"/>
    <property type="project" value="UniProtKB-SubCell"/>
</dbReference>
<feature type="transmembrane region" description="Helical" evidence="6">
    <location>
        <begin position="26"/>
        <end position="44"/>
    </location>
</feature>
<dbReference type="Pfam" id="PF13244">
    <property type="entry name" value="MbhD"/>
    <property type="match status" value="1"/>
</dbReference>
<dbReference type="AlphaFoldDB" id="A0A069RGQ5"/>
<evidence type="ECO:0000313" key="9">
    <source>
        <dbReference type="Proteomes" id="UP000027946"/>
    </source>
</evidence>
<keyword evidence="4 6" id="KW-1133">Transmembrane helix</keyword>
<evidence type="ECO:0000256" key="5">
    <source>
        <dbReference type="ARBA" id="ARBA00023136"/>
    </source>
</evidence>
<evidence type="ECO:0000259" key="7">
    <source>
        <dbReference type="Pfam" id="PF13244"/>
    </source>
</evidence>